<keyword evidence="2" id="KW-0574">Periplasm</keyword>
<reference evidence="6" key="1">
    <citation type="journal article" date="2014" name="Int. J. Syst. Evol. Microbiol.">
        <title>Complete genome sequence of Corynebacterium casei LMG S-19264T (=DSM 44701T), isolated from a smear-ripened cheese.</title>
        <authorList>
            <consortium name="US DOE Joint Genome Institute (JGI-PGF)"/>
            <person name="Walter F."/>
            <person name="Albersmeier A."/>
            <person name="Kalinowski J."/>
            <person name="Ruckert C."/>
        </authorList>
    </citation>
    <scope>NUCLEOTIDE SEQUENCE</scope>
    <source>
        <strain evidence="6">KCTC 12711</strain>
    </source>
</reference>
<dbReference type="RefSeq" id="WP_189400953.1">
    <property type="nucleotide sequence ID" value="NZ_BMXA01000003.1"/>
</dbReference>
<dbReference type="InterPro" id="IPR019734">
    <property type="entry name" value="TPR_rpt"/>
</dbReference>
<feature type="region of interest" description="Disordered" evidence="4">
    <location>
        <begin position="127"/>
        <end position="283"/>
    </location>
</feature>
<evidence type="ECO:0000313" key="6">
    <source>
        <dbReference type="EMBL" id="GHA11956.1"/>
    </source>
</evidence>
<feature type="compositionally biased region" description="Polar residues" evidence="4">
    <location>
        <begin position="170"/>
        <end position="183"/>
    </location>
</feature>
<comment type="subcellular location">
    <subcellularLocation>
        <location evidence="2">Periplasm</location>
    </subcellularLocation>
</comment>
<dbReference type="InterPro" id="IPR034706">
    <property type="entry name" value="CpoB"/>
</dbReference>
<evidence type="ECO:0000256" key="2">
    <source>
        <dbReference type="HAMAP-Rule" id="MF_02066"/>
    </source>
</evidence>
<protein>
    <recommendedName>
        <fullName evidence="2">Cell division coordinator CpoB</fullName>
    </recommendedName>
</protein>
<feature type="region of interest" description="Disordered" evidence="4">
    <location>
        <begin position="64"/>
        <end position="112"/>
    </location>
</feature>
<name>A0A918VNS1_9GAMM</name>
<feature type="compositionally biased region" description="Low complexity" evidence="4">
    <location>
        <begin position="201"/>
        <end position="217"/>
    </location>
</feature>
<comment type="caution">
    <text evidence="6">The sequence shown here is derived from an EMBL/GenBank/DDBJ whole genome shotgun (WGS) entry which is preliminary data.</text>
</comment>
<dbReference type="GO" id="GO:0043093">
    <property type="term" value="P:FtsZ-dependent cytokinesis"/>
    <property type="evidence" value="ECO:0007669"/>
    <property type="project" value="UniProtKB-UniRule"/>
</dbReference>
<dbReference type="InterPro" id="IPR014162">
    <property type="entry name" value="CpoB_C"/>
</dbReference>
<dbReference type="Proteomes" id="UP000614811">
    <property type="component" value="Unassembled WGS sequence"/>
</dbReference>
<keyword evidence="3" id="KW-0802">TPR repeat</keyword>
<evidence type="ECO:0000313" key="7">
    <source>
        <dbReference type="Proteomes" id="UP000614811"/>
    </source>
</evidence>
<keyword evidence="1 2" id="KW-0732">Signal</keyword>
<evidence type="ECO:0000256" key="1">
    <source>
        <dbReference type="ARBA" id="ARBA00022729"/>
    </source>
</evidence>
<dbReference type="AlphaFoldDB" id="A0A918VNS1"/>
<feature type="chain" id="PRO_5038188010" description="Cell division coordinator CpoB" evidence="2">
    <location>
        <begin position="27"/>
        <end position="409"/>
    </location>
</feature>
<dbReference type="NCBIfam" id="TIGR02795">
    <property type="entry name" value="tol_pal_ybgF"/>
    <property type="match status" value="1"/>
</dbReference>
<comment type="similarity">
    <text evidence="2">Belongs to the CpoB family.</text>
</comment>
<organism evidence="6 7">
    <name type="scientific">Arenicella chitinivorans</name>
    <dbReference type="NCBI Taxonomy" id="1329800"/>
    <lineage>
        <taxon>Bacteria</taxon>
        <taxon>Pseudomonadati</taxon>
        <taxon>Pseudomonadota</taxon>
        <taxon>Gammaproteobacteria</taxon>
        <taxon>Arenicellales</taxon>
        <taxon>Arenicellaceae</taxon>
        <taxon>Arenicella</taxon>
    </lineage>
</organism>
<dbReference type="GO" id="GO:0030288">
    <property type="term" value="C:outer membrane-bounded periplasmic space"/>
    <property type="evidence" value="ECO:0007669"/>
    <property type="project" value="UniProtKB-UniRule"/>
</dbReference>
<keyword evidence="2" id="KW-0131">Cell cycle</keyword>
<keyword evidence="7" id="KW-1185">Reference proteome</keyword>
<dbReference type="Pfam" id="PF13525">
    <property type="entry name" value="YfiO"/>
    <property type="match status" value="1"/>
</dbReference>
<feature type="repeat" description="TPR" evidence="3">
    <location>
        <begin position="288"/>
        <end position="321"/>
    </location>
</feature>
<gene>
    <name evidence="2" type="primary">cpoB</name>
    <name evidence="6" type="ORF">GCM10008090_22220</name>
</gene>
<accession>A0A918VNS1</accession>
<feature type="domain" description="Outer membrane lipoprotein BamD-like" evidence="5">
    <location>
        <begin position="286"/>
        <end position="405"/>
    </location>
</feature>
<reference evidence="6" key="2">
    <citation type="submission" date="2020-09" db="EMBL/GenBank/DDBJ databases">
        <authorList>
            <person name="Sun Q."/>
            <person name="Kim S."/>
        </authorList>
    </citation>
    <scope>NUCLEOTIDE SEQUENCE</scope>
    <source>
        <strain evidence="6">KCTC 12711</strain>
    </source>
</reference>
<comment type="function">
    <text evidence="2">Mediates coordination of peptidoglycan synthesis and outer membrane constriction during cell division.</text>
</comment>
<feature type="compositionally biased region" description="Polar residues" evidence="4">
    <location>
        <begin position="272"/>
        <end position="283"/>
    </location>
</feature>
<evidence type="ECO:0000256" key="4">
    <source>
        <dbReference type="SAM" id="MobiDB-lite"/>
    </source>
</evidence>
<feature type="compositionally biased region" description="Low complexity" evidence="4">
    <location>
        <begin position="65"/>
        <end position="78"/>
    </location>
</feature>
<sequence precursor="true">MRRVKTLLKLVGVALCVAPILSVAHAQQNAPQANLLLEIQQLRLEIAELRDMVERQQFQLRKLQRSQGQSAAQSSTGAPINRQAPINQTDSPSMVGPEFGTANVPSPSMRTGEAAGVDYRSVDADADYPSEELDTGGVNQSPSAVDDGEFAQPSYSTGTSAYPPVVDRSIGTNTVPQTSQSVVPQLGAAGQTDDQNWQASPNRQNPNNQGLNNRPRPSVYQQTQPNPVYQTPRSDQSLPSATAQSGGGVIAIPQEASNRESEYGRDYRPVDTTASNSSDAGISSVMSESDYYSQGFDLMKQSKFDEAVTVFEKQLEVYPKGDSADDAHYWIAEAMYVSRNLDVAKQHLHTLIQDYPQSRRVPDAMLKKAYIEQQLGNKIEARILFQEIVNFFPKSDAAIAAKNRLADSN</sequence>
<proteinExistence type="inferred from homology"/>
<dbReference type="PROSITE" id="PS50005">
    <property type="entry name" value="TPR"/>
    <property type="match status" value="1"/>
</dbReference>
<evidence type="ECO:0000256" key="3">
    <source>
        <dbReference type="PROSITE-ProRule" id="PRU00339"/>
    </source>
</evidence>
<evidence type="ECO:0000259" key="5">
    <source>
        <dbReference type="Pfam" id="PF13525"/>
    </source>
</evidence>
<dbReference type="InterPro" id="IPR011990">
    <property type="entry name" value="TPR-like_helical_dom_sf"/>
</dbReference>
<feature type="compositionally biased region" description="Polar residues" evidence="4">
    <location>
        <begin position="219"/>
        <end position="244"/>
    </location>
</feature>
<keyword evidence="2" id="KW-0132">Cell division</keyword>
<feature type="compositionally biased region" description="Basic and acidic residues" evidence="4">
    <location>
        <begin position="257"/>
        <end position="269"/>
    </location>
</feature>
<feature type="signal peptide" evidence="2">
    <location>
        <begin position="1"/>
        <end position="26"/>
    </location>
</feature>
<dbReference type="Gene3D" id="1.25.40.10">
    <property type="entry name" value="Tetratricopeptide repeat domain"/>
    <property type="match status" value="1"/>
</dbReference>
<dbReference type="HAMAP" id="MF_02066">
    <property type="entry name" value="CpoB"/>
    <property type="match status" value="1"/>
</dbReference>
<dbReference type="SUPFAM" id="SSF48452">
    <property type="entry name" value="TPR-like"/>
    <property type="match status" value="1"/>
</dbReference>
<dbReference type="InterPro" id="IPR039565">
    <property type="entry name" value="BamD-like"/>
</dbReference>
<dbReference type="EMBL" id="BMXA01000003">
    <property type="protein sequence ID" value="GHA11956.1"/>
    <property type="molecule type" value="Genomic_DNA"/>
</dbReference>